<accession>A0A8J2KLV5</accession>
<protein>
    <submittedName>
        <fullName evidence="1">Uncharacterized protein</fullName>
    </submittedName>
</protein>
<dbReference type="EMBL" id="CAJVCH010430881">
    <property type="protein sequence ID" value="CAG7818812.1"/>
    <property type="molecule type" value="Genomic_DNA"/>
</dbReference>
<evidence type="ECO:0000313" key="2">
    <source>
        <dbReference type="Proteomes" id="UP000708208"/>
    </source>
</evidence>
<proteinExistence type="predicted"/>
<keyword evidence="2" id="KW-1185">Reference proteome</keyword>
<reference evidence="1" key="1">
    <citation type="submission" date="2021-06" db="EMBL/GenBank/DDBJ databases">
        <authorList>
            <person name="Hodson N. C."/>
            <person name="Mongue J. A."/>
            <person name="Jaron S. K."/>
        </authorList>
    </citation>
    <scope>NUCLEOTIDE SEQUENCE</scope>
</reference>
<dbReference type="AlphaFoldDB" id="A0A8J2KLV5"/>
<organism evidence="1 2">
    <name type="scientific">Allacma fusca</name>
    <dbReference type="NCBI Taxonomy" id="39272"/>
    <lineage>
        <taxon>Eukaryota</taxon>
        <taxon>Metazoa</taxon>
        <taxon>Ecdysozoa</taxon>
        <taxon>Arthropoda</taxon>
        <taxon>Hexapoda</taxon>
        <taxon>Collembola</taxon>
        <taxon>Symphypleona</taxon>
        <taxon>Sminthuridae</taxon>
        <taxon>Allacma</taxon>
    </lineage>
</organism>
<sequence length="164" mass="18518">MDLFLLNQGDSEFQLDGTELLRKSASAGKSGEKFAIASYGDLAVILDKSFTNTEIWIVHGGVAVKPSKDYPEKASRYNIISSLLLNKANLQKRSHVIRIHIEEEGSLPIDLLLEDMRPAYEDLFKFSYTTKEGKETRSITPTGEIRSNIAYKTYVWLLSLVNWS</sequence>
<comment type="caution">
    <text evidence="1">The sequence shown here is derived from an EMBL/GenBank/DDBJ whole genome shotgun (WGS) entry which is preliminary data.</text>
</comment>
<gene>
    <name evidence="1" type="ORF">AFUS01_LOCUS29291</name>
</gene>
<name>A0A8J2KLV5_9HEXA</name>
<evidence type="ECO:0000313" key="1">
    <source>
        <dbReference type="EMBL" id="CAG7818812.1"/>
    </source>
</evidence>
<dbReference type="Proteomes" id="UP000708208">
    <property type="component" value="Unassembled WGS sequence"/>
</dbReference>